<dbReference type="EMBL" id="JBBMFF010000224">
    <property type="protein sequence ID" value="MEQ2511322.1"/>
    <property type="molecule type" value="Genomic_DNA"/>
</dbReference>
<feature type="transmembrane region" description="Helical" evidence="2">
    <location>
        <begin position="139"/>
        <end position="156"/>
    </location>
</feature>
<keyword evidence="2" id="KW-0472">Membrane</keyword>
<sequence length="652" mass="67429">MKKSGSQQLLAKQRLPRASVRLHRLGECLLLLGSGFLTAGAQIGGLALPLGACLTASLPFGRRSLSAALGAAAGYALLCEPAMAAERIALTALLLAAIVVFQGTTLPATRWFLPAMAAGTALVLGSLQVFGGNGGWRPTLQWLTVSAAAGVGTAVLRCGTGAGERGRPLYFAALLSGLSGLTALGLPVDPGLIGGCAMVYGAPELSAVCAAAAALGLTGNLGWSVTAALLLPAVTARVVRNDLARVLLGGALCCGVLWLGGVGSPAAFAAVGIGIPLGLWLRRTGALRASGPAAAEELAARRMGDAAQVLELLQAQLPVQERGLSEADSVYDGAAERICRCCARFHRCWQHNARQTYDALEQAAGRLLQRGKAEAADFPAEFREGCCHFDGFLAALDQELESMLYRRRYRVQLQESRALLSEEFGCVAEYLRRMQAELGAPQPDAPRYRAVTGICTAGRHGAAANGDRGACFPGPRNDYYVLLCDGMGTGEPAAGLSADCVHLLGDLLRAGVAPLDALRILNGTYLLRGDGCFSTVDLLHIDLTSGEAELLKWGAAPSYLRCGDTVKKLGTASLPPGVGVGGDHAPERYRLSLRGGEMLVLVSDGAGDAESAVAGFAGDSPRELAALLIAGLPAEDDMTAVAVALAPRASRD</sequence>
<accession>A0ABV1G7G7</accession>
<reference evidence="4 5" key="1">
    <citation type="submission" date="2024-03" db="EMBL/GenBank/DDBJ databases">
        <title>Human intestinal bacterial collection.</title>
        <authorList>
            <person name="Pauvert C."/>
            <person name="Hitch T.C.A."/>
            <person name="Clavel T."/>
        </authorList>
    </citation>
    <scope>NUCLEOTIDE SEQUENCE [LARGE SCALE GENOMIC DNA]</scope>
    <source>
        <strain evidence="4 5">CLA-AA-H192</strain>
    </source>
</reference>
<evidence type="ECO:0000313" key="4">
    <source>
        <dbReference type="EMBL" id="MEQ2511322.1"/>
    </source>
</evidence>
<dbReference type="PANTHER" id="PTHR43156">
    <property type="entry name" value="STAGE II SPORULATION PROTEIN E-RELATED"/>
    <property type="match status" value="1"/>
</dbReference>
<dbReference type="InterPro" id="IPR036457">
    <property type="entry name" value="PPM-type-like_dom_sf"/>
</dbReference>
<keyword evidence="5" id="KW-1185">Reference proteome</keyword>
<dbReference type="PANTHER" id="PTHR43156:SF2">
    <property type="entry name" value="STAGE II SPORULATION PROTEIN E"/>
    <property type="match status" value="1"/>
</dbReference>
<dbReference type="RefSeq" id="WP_349136022.1">
    <property type="nucleotide sequence ID" value="NZ_JBBMFF010000224.1"/>
</dbReference>
<proteinExistence type="predicted"/>
<protein>
    <submittedName>
        <fullName evidence="4">SpoIIE family protein phosphatase</fullName>
    </submittedName>
</protein>
<dbReference type="SMART" id="SM00331">
    <property type="entry name" value="PP2C_SIG"/>
    <property type="match status" value="1"/>
</dbReference>
<dbReference type="Proteomes" id="UP001491552">
    <property type="component" value="Unassembled WGS sequence"/>
</dbReference>
<evidence type="ECO:0000259" key="3">
    <source>
        <dbReference type="SMART" id="SM00331"/>
    </source>
</evidence>
<dbReference type="SUPFAM" id="SSF81606">
    <property type="entry name" value="PP2C-like"/>
    <property type="match status" value="1"/>
</dbReference>
<dbReference type="Pfam" id="PF19732">
    <property type="entry name" value="SpoIIE_N"/>
    <property type="match status" value="1"/>
</dbReference>
<keyword evidence="2" id="KW-0812">Transmembrane</keyword>
<dbReference type="InterPro" id="IPR001932">
    <property type="entry name" value="PPM-type_phosphatase-like_dom"/>
</dbReference>
<feature type="transmembrane region" description="Helical" evidence="2">
    <location>
        <begin position="205"/>
        <end position="231"/>
    </location>
</feature>
<organism evidence="4 5">
    <name type="scientific">Faecousia intestinalis</name>
    <dbReference type="NCBI Taxonomy" id="3133167"/>
    <lineage>
        <taxon>Bacteria</taxon>
        <taxon>Bacillati</taxon>
        <taxon>Bacillota</taxon>
        <taxon>Clostridia</taxon>
        <taxon>Eubacteriales</taxon>
        <taxon>Oscillospiraceae</taxon>
        <taxon>Faecousia</taxon>
    </lineage>
</organism>
<evidence type="ECO:0000256" key="1">
    <source>
        <dbReference type="ARBA" id="ARBA00022801"/>
    </source>
</evidence>
<gene>
    <name evidence="4" type="ORF">WMO66_08695</name>
</gene>
<feature type="transmembrane region" description="Helical" evidence="2">
    <location>
        <begin position="168"/>
        <end position="185"/>
    </location>
</feature>
<keyword evidence="1" id="KW-0378">Hydrolase</keyword>
<dbReference type="InterPro" id="IPR052016">
    <property type="entry name" value="Bact_Sigma-Reg"/>
</dbReference>
<evidence type="ECO:0000256" key="2">
    <source>
        <dbReference type="SAM" id="Phobius"/>
    </source>
</evidence>
<keyword evidence="2" id="KW-1133">Transmembrane helix</keyword>
<dbReference type="Gene3D" id="3.60.40.10">
    <property type="entry name" value="PPM-type phosphatase domain"/>
    <property type="match status" value="1"/>
</dbReference>
<dbReference type="Pfam" id="PF07228">
    <property type="entry name" value="SpoIIE"/>
    <property type="match status" value="1"/>
</dbReference>
<feature type="domain" description="PPM-type phosphatase" evidence="3">
    <location>
        <begin position="467"/>
        <end position="645"/>
    </location>
</feature>
<name>A0ABV1G7G7_9FIRM</name>
<evidence type="ECO:0000313" key="5">
    <source>
        <dbReference type="Proteomes" id="UP001491552"/>
    </source>
</evidence>
<dbReference type="InterPro" id="IPR045768">
    <property type="entry name" value="SpoIIE_N"/>
</dbReference>
<feature type="transmembrane region" description="Helical" evidence="2">
    <location>
        <begin position="243"/>
        <end position="260"/>
    </location>
</feature>
<comment type="caution">
    <text evidence="4">The sequence shown here is derived from an EMBL/GenBank/DDBJ whole genome shotgun (WGS) entry which is preliminary data.</text>
</comment>